<dbReference type="PROSITE" id="PS51188">
    <property type="entry name" value="ZF_CR"/>
    <property type="match status" value="1"/>
</dbReference>
<feature type="binding site" evidence="11">
    <location>
        <position position="213"/>
    </location>
    <ligand>
        <name>Zn(2+)</name>
        <dbReference type="ChEBI" id="CHEBI:29105"/>
        <label>2</label>
    </ligand>
</feature>
<comment type="function">
    <text evidence="11">Participates actively in the response to hyperosmotic and heat shock by preventing the aggregation of stress-denatured proteins and by disaggregating proteins, also in an autonomous, DnaK-independent fashion. Unfolded proteins bind initially to DnaJ; upon interaction with the DnaJ-bound protein, DnaK hydrolyzes its bound ATP, resulting in the formation of a stable complex. GrpE releases ADP from DnaK; ATP binding to DnaK triggers the release of the substrate protein, thus completing the reaction cycle. Several rounds of ATP-dependent interactions between DnaJ, DnaK and GrpE are required for fully efficient folding. Also involved, together with DnaK and GrpE, in the DNA replication of plasmids through activation of initiation proteins.</text>
</comment>
<keyword evidence="8 11" id="KW-0143">Chaperone</keyword>
<dbReference type="HOGENOM" id="CLU_017633_0_6_11"/>
<dbReference type="InterPro" id="IPR036410">
    <property type="entry name" value="HSP_DnaJ_Cys-rich_dom_sf"/>
</dbReference>
<dbReference type="GO" id="GO:0006260">
    <property type="term" value="P:DNA replication"/>
    <property type="evidence" value="ECO:0007669"/>
    <property type="project" value="UniProtKB-KW"/>
</dbReference>
<dbReference type="GO" id="GO:0008270">
    <property type="term" value="F:zinc ion binding"/>
    <property type="evidence" value="ECO:0007669"/>
    <property type="project" value="UniProtKB-UniRule"/>
</dbReference>
<evidence type="ECO:0000256" key="2">
    <source>
        <dbReference type="ARBA" id="ARBA00022705"/>
    </source>
</evidence>
<organism evidence="15 16">
    <name type="scientific">Acidothermus cellulolyticus (strain ATCC 43068 / DSM 8971 / 11B)</name>
    <dbReference type="NCBI Taxonomy" id="351607"/>
    <lineage>
        <taxon>Bacteria</taxon>
        <taxon>Bacillati</taxon>
        <taxon>Actinomycetota</taxon>
        <taxon>Actinomycetes</taxon>
        <taxon>Acidothermales</taxon>
        <taxon>Acidothermaceae</taxon>
        <taxon>Acidothermus</taxon>
    </lineage>
</organism>
<evidence type="ECO:0000256" key="11">
    <source>
        <dbReference type="HAMAP-Rule" id="MF_01152"/>
    </source>
</evidence>
<dbReference type="InParanoid" id="A0LWS9"/>
<evidence type="ECO:0000256" key="12">
    <source>
        <dbReference type="PROSITE-ProRule" id="PRU00546"/>
    </source>
</evidence>
<dbReference type="NCBIfam" id="NF010888">
    <property type="entry name" value="PRK14295.1"/>
    <property type="match status" value="1"/>
</dbReference>
<dbReference type="CDD" id="cd10747">
    <property type="entry name" value="DnaJ_C"/>
    <property type="match status" value="1"/>
</dbReference>
<dbReference type="PROSITE" id="PS00636">
    <property type="entry name" value="DNAJ_1"/>
    <property type="match status" value="1"/>
</dbReference>
<feature type="binding site" evidence="11">
    <location>
        <position position="188"/>
    </location>
    <ligand>
        <name>Zn(2+)</name>
        <dbReference type="ChEBI" id="CHEBI:29105"/>
        <label>2</label>
    </ligand>
</feature>
<keyword evidence="5 11" id="KW-0863">Zinc-finger</keyword>
<sequence>MHAHPTTRMSARDYIEKDYYKVLGVPKDASIDEIKKAYRKLARQYHPDANKGDPKAEERFKEISEAYDVLSDEKKRKEYDEARSLFGSGGFRIPTGSGTGTTGGFPFDLGDLFGGLRTGGLGDILGGIFGGGSRRAQPRRGADVETEITISFTDAIRGVTVPIRLTSPGPCPSCHGTGARAGTMPRVCPNCSGTGMVSRVVGGFALSEPCRECRGRGLVVDDPCPSCRGSGRATSERTLQVRIPAGVDDGQRIRLKGRGAPGENGGPAGDLIVLVHVQPHKVFGRSGPNLTLTLPVTFPEAALGATIEVPTLDGPVTVKLPPGTSSGRVLRVRGKGAPRRDGSRGDLLVTVEVVVPKKLSSKAREALEAFRSATEDENPRAGLLVGS</sequence>
<keyword evidence="4 11" id="KW-0677">Repeat</keyword>
<feature type="repeat" description="CXXCXGXG motif" evidence="11">
    <location>
        <begin position="171"/>
        <end position="178"/>
    </location>
</feature>
<dbReference type="PANTHER" id="PTHR43096:SF54">
    <property type="entry name" value="CHAPERONE PROTEIN DNAJ 1"/>
    <property type="match status" value="1"/>
</dbReference>
<dbReference type="GO" id="GO:0009408">
    <property type="term" value="P:response to heat"/>
    <property type="evidence" value="ECO:0007669"/>
    <property type="project" value="InterPro"/>
</dbReference>
<dbReference type="GO" id="GO:0031072">
    <property type="term" value="F:heat shock protein binding"/>
    <property type="evidence" value="ECO:0007669"/>
    <property type="project" value="InterPro"/>
</dbReference>
<gene>
    <name evidence="11" type="primary">dnaJ</name>
    <name evidence="15" type="ordered locus">Acel_2117</name>
</gene>
<protein>
    <recommendedName>
        <fullName evidence="10 11">Chaperone protein DnaJ</fullName>
    </recommendedName>
</protein>
<dbReference type="InterPro" id="IPR008971">
    <property type="entry name" value="HSP40/DnaJ_pept-bd"/>
</dbReference>
<dbReference type="Proteomes" id="UP000008221">
    <property type="component" value="Chromosome"/>
</dbReference>
<dbReference type="SMART" id="SM00271">
    <property type="entry name" value="DnaJ"/>
    <property type="match status" value="1"/>
</dbReference>
<evidence type="ECO:0000256" key="3">
    <source>
        <dbReference type="ARBA" id="ARBA00022723"/>
    </source>
</evidence>
<dbReference type="SUPFAM" id="SSF49493">
    <property type="entry name" value="HSP40/DnaJ peptide-binding domain"/>
    <property type="match status" value="2"/>
</dbReference>
<dbReference type="Gene3D" id="2.60.260.20">
    <property type="entry name" value="Urease metallochaperone UreE, N-terminal domain"/>
    <property type="match status" value="2"/>
</dbReference>
<dbReference type="PROSITE" id="PS50076">
    <property type="entry name" value="DNAJ_2"/>
    <property type="match status" value="1"/>
</dbReference>
<keyword evidence="7 11" id="KW-0346">Stress response</keyword>
<feature type="repeat" description="CXXCXGXG motif" evidence="11">
    <location>
        <begin position="188"/>
        <end position="195"/>
    </location>
</feature>
<feature type="repeat" description="CXXCXGXG motif" evidence="11">
    <location>
        <begin position="210"/>
        <end position="217"/>
    </location>
</feature>
<dbReference type="InterPro" id="IPR018253">
    <property type="entry name" value="DnaJ_domain_CS"/>
</dbReference>
<dbReference type="Pfam" id="PF00226">
    <property type="entry name" value="DnaJ"/>
    <property type="match status" value="1"/>
</dbReference>
<feature type="domain" description="CR-type" evidence="14">
    <location>
        <begin position="158"/>
        <end position="236"/>
    </location>
</feature>
<keyword evidence="3 11" id="KW-0479">Metal-binding</keyword>
<feature type="binding site" evidence="11">
    <location>
        <position position="171"/>
    </location>
    <ligand>
        <name>Zn(2+)</name>
        <dbReference type="ChEBI" id="CHEBI:29105"/>
        <label>1</label>
    </ligand>
</feature>
<dbReference type="PRINTS" id="PR00625">
    <property type="entry name" value="JDOMAIN"/>
</dbReference>
<evidence type="ECO:0000256" key="9">
    <source>
        <dbReference type="ARBA" id="ARBA00061004"/>
    </source>
</evidence>
<feature type="zinc finger region" description="CR-type" evidence="12">
    <location>
        <begin position="158"/>
        <end position="236"/>
    </location>
</feature>
<feature type="binding site" evidence="11">
    <location>
        <position position="191"/>
    </location>
    <ligand>
        <name>Zn(2+)</name>
        <dbReference type="ChEBI" id="CHEBI:29105"/>
        <label>2</label>
    </ligand>
</feature>
<dbReference type="Gene3D" id="1.10.287.110">
    <property type="entry name" value="DnaJ domain"/>
    <property type="match status" value="1"/>
</dbReference>
<dbReference type="STRING" id="351607.Acel_2117"/>
<dbReference type="PANTHER" id="PTHR43096">
    <property type="entry name" value="DNAJ HOMOLOG 1, MITOCHONDRIAL-RELATED"/>
    <property type="match status" value="1"/>
</dbReference>
<dbReference type="SUPFAM" id="SSF57938">
    <property type="entry name" value="DnaJ/Hsp40 cysteine-rich domain"/>
    <property type="match status" value="1"/>
</dbReference>
<dbReference type="InterPro" id="IPR002939">
    <property type="entry name" value="DnaJ_C"/>
</dbReference>
<evidence type="ECO:0000313" key="15">
    <source>
        <dbReference type="EMBL" id="ABK53889.1"/>
    </source>
</evidence>
<feature type="repeat" description="CXXCXGXG motif" evidence="11">
    <location>
        <begin position="224"/>
        <end position="231"/>
    </location>
</feature>
<feature type="binding site" evidence="11">
    <location>
        <position position="174"/>
    </location>
    <ligand>
        <name>Zn(2+)</name>
        <dbReference type="ChEBI" id="CHEBI:29105"/>
        <label>1</label>
    </ligand>
</feature>
<evidence type="ECO:0000313" key="16">
    <source>
        <dbReference type="Proteomes" id="UP000008221"/>
    </source>
</evidence>
<evidence type="ECO:0000256" key="1">
    <source>
        <dbReference type="ARBA" id="ARBA00022490"/>
    </source>
</evidence>
<accession>A0LWS9</accession>
<dbReference type="InterPro" id="IPR036869">
    <property type="entry name" value="J_dom_sf"/>
</dbReference>
<dbReference type="FunCoup" id="A0LWS9">
    <property type="interactions" value="5"/>
</dbReference>
<evidence type="ECO:0000256" key="8">
    <source>
        <dbReference type="ARBA" id="ARBA00023186"/>
    </source>
</evidence>
<comment type="subunit">
    <text evidence="11">Homodimer.</text>
</comment>
<dbReference type="GO" id="GO:0042026">
    <property type="term" value="P:protein refolding"/>
    <property type="evidence" value="ECO:0007669"/>
    <property type="project" value="TreeGrafter"/>
</dbReference>
<dbReference type="AlphaFoldDB" id="A0LWS9"/>
<feature type="domain" description="J" evidence="13">
    <location>
        <begin position="18"/>
        <end position="83"/>
    </location>
</feature>
<keyword evidence="6 11" id="KW-0862">Zinc</keyword>
<dbReference type="KEGG" id="ace:Acel_2117"/>
<dbReference type="CDD" id="cd10719">
    <property type="entry name" value="DnaJ_zf"/>
    <property type="match status" value="1"/>
</dbReference>
<dbReference type="eggNOG" id="COG0484">
    <property type="taxonomic scope" value="Bacteria"/>
</dbReference>
<dbReference type="FunFam" id="2.60.260.20:FF:000005">
    <property type="entry name" value="Chaperone protein dnaJ 1, mitochondrial"/>
    <property type="match status" value="1"/>
</dbReference>
<dbReference type="InterPro" id="IPR012724">
    <property type="entry name" value="DnaJ"/>
</dbReference>
<dbReference type="InterPro" id="IPR001305">
    <property type="entry name" value="HSP_DnaJ_Cys-rich_dom"/>
</dbReference>
<dbReference type="NCBIfam" id="TIGR02349">
    <property type="entry name" value="DnaJ_bact"/>
    <property type="match status" value="1"/>
</dbReference>
<comment type="subcellular location">
    <subcellularLocation>
        <location evidence="11">Cytoplasm</location>
    </subcellularLocation>
</comment>
<evidence type="ECO:0000259" key="14">
    <source>
        <dbReference type="PROSITE" id="PS51188"/>
    </source>
</evidence>
<dbReference type="NCBIfam" id="NF008035">
    <property type="entry name" value="PRK10767.1"/>
    <property type="match status" value="1"/>
</dbReference>
<evidence type="ECO:0000256" key="5">
    <source>
        <dbReference type="ARBA" id="ARBA00022771"/>
    </source>
</evidence>
<evidence type="ECO:0000256" key="10">
    <source>
        <dbReference type="ARBA" id="ARBA00067609"/>
    </source>
</evidence>
<reference evidence="15 16" key="1">
    <citation type="journal article" date="2009" name="Genome Res.">
        <title>Complete genome of the cellulolytic thermophile Acidothermus cellulolyticus 11B provides insights into its ecophysiological and evolutionary adaptations.</title>
        <authorList>
            <person name="Barabote R.D."/>
            <person name="Xie G."/>
            <person name="Leu D.H."/>
            <person name="Normand P."/>
            <person name="Necsulea A."/>
            <person name="Daubin V."/>
            <person name="Medigue C."/>
            <person name="Adney W.S."/>
            <person name="Xu X.C."/>
            <person name="Lapidus A."/>
            <person name="Parales R.E."/>
            <person name="Detter C."/>
            <person name="Pujic P."/>
            <person name="Bruce D."/>
            <person name="Lavire C."/>
            <person name="Challacombe J.F."/>
            <person name="Brettin T.S."/>
            <person name="Berry A.M."/>
        </authorList>
    </citation>
    <scope>NUCLEOTIDE SEQUENCE [LARGE SCALE GENOMIC DNA]</scope>
    <source>
        <strain evidence="16">ATCC 43068 / DSM 8971 / 11B</strain>
    </source>
</reference>
<evidence type="ECO:0000256" key="7">
    <source>
        <dbReference type="ARBA" id="ARBA00023016"/>
    </source>
</evidence>
<dbReference type="EMBL" id="CP000481">
    <property type="protein sequence ID" value="ABK53889.1"/>
    <property type="molecule type" value="Genomic_DNA"/>
</dbReference>
<evidence type="ECO:0000259" key="13">
    <source>
        <dbReference type="PROSITE" id="PS50076"/>
    </source>
</evidence>
<dbReference type="InterPro" id="IPR001623">
    <property type="entry name" value="DnaJ_domain"/>
</dbReference>
<dbReference type="Pfam" id="PF00684">
    <property type="entry name" value="DnaJ_CXXCXGXG"/>
    <property type="match status" value="1"/>
</dbReference>
<dbReference type="GO" id="GO:0005524">
    <property type="term" value="F:ATP binding"/>
    <property type="evidence" value="ECO:0007669"/>
    <property type="project" value="InterPro"/>
</dbReference>
<comment type="similarity">
    <text evidence="9 11">Belongs to the DnaJ family.</text>
</comment>
<dbReference type="CDD" id="cd06257">
    <property type="entry name" value="DnaJ"/>
    <property type="match status" value="1"/>
</dbReference>
<evidence type="ECO:0000256" key="6">
    <source>
        <dbReference type="ARBA" id="ARBA00022833"/>
    </source>
</evidence>
<dbReference type="FunFam" id="1.10.287.110:FF:000045">
    <property type="entry name" value="Molecular chaperone DnaJ"/>
    <property type="match status" value="1"/>
</dbReference>
<dbReference type="GO" id="GO:0005737">
    <property type="term" value="C:cytoplasm"/>
    <property type="evidence" value="ECO:0007669"/>
    <property type="project" value="UniProtKB-SubCell"/>
</dbReference>
<comment type="cofactor">
    <cofactor evidence="11">
        <name>Zn(2+)</name>
        <dbReference type="ChEBI" id="CHEBI:29105"/>
    </cofactor>
    <text evidence="11">Binds 2 Zn(2+) ions per monomer.</text>
</comment>
<dbReference type="Gene3D" id="2.10.230.10">
    <property type="entry name" value="Heat shock protein DnaJ, cysteine-rich domain"/>
    <property type="match status" value="1"/>
</dbReference>
<proteinExistence type="inferred from homology"/>
<feature type="binding site" evidence="11">
    <location>
        <position position="224"/>
    </location>
    <ligand>
        <name>Zn(2+)</name>
        <dbReference type="ChEBI" id="CHEBI:29105"/>
        <label>1</label>
    </ligand>
</feature>
<dbReference type="SUPFAM" id="SSF46565">
    <property type="entry name" value="Chaperone J-domain"/>
    <property type="match status" value="1"/>
</dbReference>
<comment type="domain">
    <text evidence="11">The J domain is necessary and sufficient to stimulate DnaK ATPase activity. Zinc center 1 plays an important role in the autonomous, DnaK-independent chaperone activity of DnaJ. Zinc center 2 is essential for interaction with DnaK and for DnaJ activity.</text>
</comment>
<dbReference type="Pfam" id="PF01556">
    <property type="entry name" value="DnaJ_C"/>
    <property type="match status" value="1"/>
</dbReference>
<keyword evidence="1 11" id="KW-0963">Cytoplasm</keyword>
<feature type="binding site" evidence="11">
    <location>
        <position position="210"/>
    </location>
    <ligand>
        <name>Zn(2+)</name>
        <dbReference type="ChEBI" id="CHEBI:29105"/>
        <label>2</label>
    </ligand>
</feature>
<dbReference type="HAMAP" id="MF_01152">
    <property type="entry name" value="DnaJ"/>
    <property type="match status" value="1"/>
</dbReference>
<keyword evidence="2 11" id="KW-0235">DNA replication</keyword>
<dbReference type="FunFam" id="2.10.230.10:FF:000002">
    <property type="entry name" value="Molecular chaperone DnaJ"/>
    <property type="match status" value="1"/>
</dbReference>
<dbReference type="GO" id="GO:0051082">
    <property type="term" value="F:unfolded protein binding"/>
    <property type="evidence" value="ECO:0007669"/>
    <property type="project" value="UniProtKB-UniRule"/>
</dbReference>
<name>A0LWS9_ACIC1</name>
<feature type="binding site" evidence="11">
    <location>
        <position position="227"/>
    </location>
    <ligand>
        <name>Zn(2+)</name>
        <dbReference type="ChEBI" id="CHEBI:29105"/>
        <label>1</label>
    </ligand>
</feature>
<keyword evidence="16" id="KW-1185">Reference proteome</keyword>
<evidence type="ECO:0000256" key="4">
    <source>
        <dbReference type="ARBA" id="ARBA00022737"/>
    </source>
</evidence>